<reference evidence="2 3" key="1">
    <citation type="journal article" date="2016" name="Genome Biol. Evol.">
        <title>Divergent and convergent evolution of fungal pathogenicity.</title>
        <authorList>
            <person name="Shang Y."/>
            <person name="Xiao G."/>
            <person name="Zheng P."/>
            <person name="Cen K."/>
            <person name="Zhan S."/>
            <person name="Wang C."/>
        </authorList>
    </citation>
    <scope>NUCLEOTIDE SEQUENCE [LARGE SCALE GENOMIC DNA]</scope>
    <source>
        <strain evidence="2 3">RCEF 1005</strain>
    </source>
</reference>
<feature type="compositionally biased region" description="Low complexity" evidence="1">
    <location>
        <begin position="100"/>
        <end position="123"/>
    </location>
</feature>
<dbReference type="InterPro" id="IPR011990">
    <property type="entry name" value="TPR-like_helical_dom_sf"/>
</dbReference>
<keyword evidence="3" id="KW-1185">Reference proteome</keyword>
<dbReference type="STRING" id="1081108.A0A168KZG5"/>
<dbReference type="InterPro" id="IPR052945">
    <property type="entry name" value="Mitotic_Regulator"/>
</dbReference>
<comment type="caution">
    <text evidence="2">The sequence shown here is derived from an EMBL/GenBank/DDBJ whole genome shotgun (WGS) entry which is preliminary data.</text>
</comment>
<dbReference type="AlphaFoldDB" id="A0A168KZG5"/>
<dbReference type="PANTHER" id="PTHR43628">
    <property type="entry name" value="ACTIVATOR OF C KINASE PROTEIN 1-RELATED"/>
    <property type="match status" value="1"/>
</dbReference>
<dbReference type="Pfam" id="PF08238">
    <property type="entry name" value="Sel1"/>
    <property type="match status" value="3"/>
</dbReference>
<accession>A0A168KZG5</accession>
<feature type="region of interest" description="Disordered" evidence="1">
    <location>
        <begin position="48"/>
        <end position="128"/>
    </location>
</feature>
<protein>
    <submittedName>
        <fullName evidence="2">Tetratricopeptide-like helical</fullName>
    </submittedName>
</protein>
<dbReference type="SMART" id="SM00671">
    <property type="entry name" value="SEL1"/>
    <property type="match status" value="3"/>
</dbReference>
<evidence type="ECO:0000313" key="3">
    <source>
        <dbReference type="Proteomes" id="UP000076881"/>
    </source>
</evidence>
<dbReference type="FunFam" id="1.25.40.10:FF:001244">
    <property type="entry name" value="HCP-like protein"/>
    <property type="match status" value="1"/>
</dbReference>
<feature type="compositionally biased region" description="Basic and acidic residues" evidence="1">
    <location>
        <begin position="1"/>
        <end position="24"/>
    </location>
</feature>
<evidence type="ECO:0000256" key="1">
    <source>
        <dbReference type="SAM" id="MobiDB-lite"/>
    </source>
</evidence>
<organism evidence="2 3">
    <name type="scientific">Akanthomyces lecanii RCEF 1005</name>
    <dbReference type="NCBI Taxonomy" id="1081108"/>
    <lineage>
        <taxon>Eukaryota</taxon>
        <taxon>Fungi</taxon>
        <taxon>Dikarya</taxon>
        <taxon>Ascomycota</taxon>
        <taxon>Pezizomycotina</taxon>
        <taxon>Sordariomycetes</taxon>
        <taxon>Hypocreomycetidae</taxon>
        <taxon>Hypocreales</taxon>
        <taxon>Cordycipitaceae</taxon>
        <taxon>Akanthomyces</taxon>
        <taxon>Cordyceps confragosa</taxon>
    </lineage>
</organism>
<feature type="region of interest" description="Disordered" evidence="1">
    <location>
        <begin position="198"/>
        <end position="236"/>
    </location>
</feature>
<name>A0A168KZG5_CORDF</name>
<dbReference type="OrthoDB" id="2148946at2759"/>
<dbReference type="InterPro" id="IPR006597">
    <property type="entry name" value="Sel1-like"/>
</dbReference>
<sequence length="428" mass="45497">MGLRDKLRKSDGSPERHDEARMEKSGGASNIIGHNGYAPEFTFVRSDTASMEVIHPGEGGSSHHHHNPAPAPHDDATAGGAHLSPSKEPGGLRRSLSIFHSNRSRSTSVSSAASHHSTASGSGSRRRRLSERLHLRHHPPESSDSVPVDLPAIVVGAADEAQWEQRATLLASQNEIARSAPGSPGLNDSMASLSIASAVPEHSNSPGAAAVPAGGRSRSRSHSSGGKTPPPKAVSSVKIDADIQEAIRLHEEGDLRRSTAIFGRLADTQGANNPLSQVLFGLALRHGWGCTPDTERAVTYLSAAASNAAAVEEMALEAGMKKGGAAKGELILAIFELANCFRHGWGIPKDPVAAKQYYETAANLGDTDAMNEAGWCYLEGFGCKKDKFASARYYRLAEKAGNKTLGNSWIWKEKYDPDEDGTAKKKKK</sequence>
<dbReference type="SUPFAM" id="SSF81901">
    <property type="entry name" value="HCP-like"/>
    <property type="match status" value="1"/>
</dbReference>
<dbReference type="GO" id="GO:0032153">
    <property type="term" value="C:cell division site"/>
    <property type="evidence" value="ECO:0007669"/>
    <property type="project" value="TreeGrafter"/>
</dbReference>
<dbReference type="PANTHER" id="PTHR43628:SF1">
    <property type="entry name" value="CHITIN SYNTHASE REGULATORY FACTOR 2-RELATED"/>
    <property type="match status" value="1"/>
</dbReference>
<proteinExistence type="predicted"/>
<dbReference type="Gene3D" id="1.25.40.10">
    <property type="entry name" value="Tetratricopeptide repeat domain"/>
    <property type="match status" value="1"/>
</dbReference>
<dbReference type="EMBL" id="AZHF01000001">
    <property type="protein sequence ID" value="OAA82497.1"/>
    <property type="molecule type" value="Genomic_DNA"/>
</dbReference>
<feature type="region of interest" description="Disordered" evidence="1">
    <location>
        <begin position="1"/>
        <end position="35"/>
    </location>
</feature>
<gene>
    <name evidence="2" type="ORF">LEL_02042</name>
</gene>
<evidence type="ECO:0000313" key="2">
    <source>
        <dbReference type="EMBL" id="OAA82497.1"/>
    </source>
</evidence>
<dbReference type="GO" id="GO:0010972">
    <property type="term" value="P:negative regulation of G2/M transition of mitotic cell cycle"/>
    <property type="evidence" value="ECO:0007669"/>
    <property type="project" value="TreeGrafter"/>
</dbReference>
<dbReference type="Proteomes" id="UP000076881">
    <property type="component" value="Unassembled WGS sequence"/>
</dbReference>